<keyword evidence="3" id="KW-1185">Reference proteome</keyword>
<sequence length="80" mass="9068">MRQNRQTWWLTGARWSAGALALVLFAAVLLPTLTRTSDEPLLAALASHVAYLYGAAVIMGVIGWVDSYFLYRRNREDRRV</sequence>
<comment type="caution">
    <text evidence="2">The sequence shown here is derived from an EMBL/GenBank/DDBJ whole genome shotgun (WGS) entry which is preliminary data.</text>
</comment>
<dbReference type="RefSeq" id="WP_143946788.1">
    <property type="nucleotide sequence ID" value="NZ_BAABMB010000004.1"/>
</dbReference>
<dbReference type="EMBL" id="VLTJ01000007">
    <property type="protein sequence ID" value="TSH97906.1"/>
    <property type="molecule type" value="Genomic_DNA"/>
</dbReference>
<gene>
    <name evidence="2" type="ORF">FOZ76_03700</name>
</gene>
<name>A0A556AYD9_9BURK</name>
<evidence type="ECO:0000313" key="3">
    <source>
        <dbReference type="Proteomes" id="UP000318405"/>
    </source>
</evidence>
<proteinExistence type="predicted"/>
<dbReference type="Proteomes" id="UP000318405">
    <property type="component" value="Unassembled WGS sequence"/>
</dbReference>
<organism evidence="2 3">
    <name type="scientific">Verticiella sediminum</name>
    <dbReference type="NCBI Taxonomy" id="1247510"/>
    <lineage>
        <taxon>Bacteria</taxon>
        <taxon>Pseudomonadati</taxon>
        <taxon>Pseudomonadota</taxon>
        <taxon>Betaproteobacteria</taxon>
        <taxon>Burkholderiales</taxon>
        <taxon>Alcaligenaceae</taxon>
        <taxon>Verticiella</taxon>
    </lineage>
</organism>
<evidence type="ECO:0000313" key="2">
    <source>
        <dbReference type="EMBL" id="TSH97906.1"/>
    </source>
</evidence>
<accession>A0A556AYD9</accession>
<keyword evidence="1" id="KW-0812">Transmembrane</keyword>
<feature type="transmembrane region" description="Helical" evidence="1">
    <location>
        <begin position="50"/>
        <end position="71"/>
    </location>
</feature>
<keyword evidence="1" id="KW-0472">Membrane</keyword>
<evidence type="ECO:0000256" key="1">
    <source>
        <dbReference type="SAM" id="Phobius"/>
    </source>
</evidence>
<feature type="transmembrane region" description="Helical" evidence="1">
    <location>
        <begin position="12"/>
        <end position="30"/>
    </location>
</feature>
<reference evidence="2 3" key="1">
    <citation type="submission" date="2019-07" db="EMBL/GenBank/DDBJ databases">
        <title>Qingshengfaniella alkalisoli gen. nov., sp. nov., isolated from saline soil.</title>
        <authorList>
            <person name="Xu L."/>
            <person name="Huang X.-X."/>
            <person name="Sun J.-Q."/>
        </authorList>
    </citation>
    <scope>NUCLEOTIDE SEQUENCE [LARGE SCALE GENOMIC DNA]</scope>
    <source>
        <strain evidence="2 3">DSM 27279</strain>
    </source>
</reference>
<dbReference type="AlphaFoldDB" id="A0A556AYD9"/>
<keyword evidence="1" id="KW-1133">Transmembrane helix</keyword>
<protein>
    <submittedName>
        <fullName evidence="2">Uncharacterized protein</fullName>
    </submittedName>
</protein>